<dbReference type="Pfam" id="PF02752">
    <property type="entry name" value="Arrestin_C"/>
    <property type="match status" value="1"/>
</dbReference>
<dbReference type="PANTHER" id="PTHR11188:SF17">
    <property type="entry name" value="FI21816P1"/>
    <property type="match status" value="1"/>
</dbReference>
<dbReference type="GO" id="GO:0031625">
    <property type="term" value="F:ubiquitin protein ligase binding"/>
    <property type="evidence" value="ECO:0007669"/>
    <property type="project" value="TreeGrafter"/>
</dbReference>
<dbReference type="GO" id="GO:0070086">
    <property type="term" value="P:ubiquitin-dependent endocytosis"/>
    <property type="evidence" value="ECO:0007669"/>
    <property type="project" value="TreeGrafter"/>
</dbReference>
<feature type="domain" description="Arrestin C-terminal-like" evidence="1">
    <location>
        <begin position="235"/>
        <end position="369"/>
    </location>
</feature>
<dbReference type="OrthoDB" id="9984275at2759"/>
<dbReference type="InterPro" id="IPR050357">
    <property type="entry name" value="Arrestin_domain-protein"/>
</dbReference>
<dbReference type="GO" id="GO:0005829">
    <property type="term" value="C:cytosol"/>
    <property type="evidence" value="ECO:0007669"/>
    <property type="project" value="TreeGrafter"/>
</dbReference>
<dbReference type="Gene3D" id="2.60.40.640">
    <property type="match status" value="2"/>
</dbReference>
<keyword evidence="3" id="KW-1185">Reference proteome</keyword>
<gene>
    <name evidence="2" type="ORF">FWILDA_LOCUS4931</name>
</gene>
<evidence type="ECO:0000313" key="3">
    <source>
        <dbReference type="Proteomes" id="UP001153678"/>
    </source>
</evidence>
<dbReference type="AlphaFoldDB" id="A0A9W4SJX1"/>
<dbReference type="SMART" id="SM01017">
    <property type="entry name" value="Arrestin_C"/>
    <property type="match status" value="1"/>
</dbReference>
<name>A0A9W4SJX1_9GLOM</name>
<dbReference type="InterPro" id="IPR011021">
    <property type="entry name" value="Arrestin-like_N"/>
</dbReference>
<dbReference type="Pfam" id="PF00339">
    <property type="entry name" value="Arrestin_N"/>
    <property type="match status" value="1"/>
</dbReference>
<evidence type="ECO:0000313" key="2">
    <source>
        <dbReference type="EMBL" id="CAI2171139.1"/>
    </source>
</evidence>
<accession>A0A9W4SJX1</accession>
<sequence length="490" mass="55387">MGIYKIYMLTENESEGGLRSSGKGASLRFLMSRILRLGSIGSQEDKHSMSSNLPQLNVEFEVGRTLTLRPTQVVRGSVILTISDNSRTLFASSIKIKFRGEETSSTKAKDSGSASGSAKRVETARTIYFECSYVVWSGGNNGQVRANEYFPWKELVPGMYRFEFALKLPPVNFPPSIEGPKGNSIRYVWQPVIEGAGGTLIEGPEIVTPFIPISFAPPDQVWNFKDVLYNDKKPRKMMVEVEATLPRHVFSPGEELNLALRLTNHSNGRITCVQCSLRKHYEGPLDKELVCEKHERSLVSTERRCDIGVTNQKTGELEFSFIIPRKFHHVPPTFSGRHLRVYYTLRCVIQAEMGKLLTKMQFHEVIIPIAISSFPHISQEDFPENTSYPSYTESRFGPYFFDPNEDFPPSQMDQLPYSNSLSAAISCLQLDDFYNSDHDSSTTHSPYLSENDSSIINDNILETNHRVFVTVNNNSNDRTERTIFTTTRLG</sequence>
<dbReference type="InterPro" id="IPR014756">
    <property type="entry name" value="Ig_E-set"/>
</dbReference>
<dbReference type="EMBL" id="CAMKVN010000784">
    <property type="protein sequence ID" value="CAI2171139.1"/>
    <property type="molecule type" value="Genomic_DNA"/>
</dbReference>
<organism evidence="2 3">
    <name type="scientific">Funneliformis geosporum</name>
    <dbReference type="NCBI Taxonomy" id="1117311"/>
    <lineage>
        <taxon>Eukaryota</taxon>
        <taxon>Fungi</taxon>
        <taxon>Fungi incertae sedis</taxon>
        <taxon>Mucoromycota</taxon>
        <taxon>Glomeromycotina</taxon>
        <taxon>Glomeromycetes</taxon>
        <taxon>Glomerales</taxon>
        <taxon>Glomeraceae</taxon>
        <taxon>Funneliformis</taxon>
    </lineage>
</organism>
<dbReference type="SUPFAM" id="SSF81296">
    <property type="entry name" value="E set domains"/>
    <property type="match status" value="1"/>
</dbReference>
<dbReference type="GO" id="GO:0005886">
    <property type="term" value="C:plasma membrane"/>
    <property type="evidence" value="ECO:0007669"/>
    <property type="project" value="TreeGrafter"/>
</dbReference>
<proteinExistence type="predicted"/>
<dbReference type="PANTHER" id="PTHR11188">
    <property type="entry name" value="ARRESTIN DOMAIN CONTAINING PROTEIN"/>
    <property type="match status" value="1"/>
</dbReference>
<dbReference type="InterPro" id="IPR011022">
    <property type="entry name" value="Arrestin_C-like"/>
</dbReference>
<reference evidence="2" key="1">
    <citation type="submission" date="2022-08" db="EMBL/GenBank/DDBJ databases">
        <authorList>
            <person name="Kallberg Y."/>
            <person name="Tangrot J."/>
            <person name="Rosling A."/>
        </authorList>
    </citation>
    <scope>NUCLEOTIDE SEQUENCE</scope>
    <source>
        <strain evidence="2">Wild A</strain>
    </source>
</reference>
<evidence type="ECO:0000259" key="1">
    <source>
        <dbReference type="SMART" id="SM01017"/>
    </source>
</evidence>
<dbReference type="InterPro" id="IPR014752">
    <property type="entry name" value="Arrestin-like_C"/>
</dbReference>
<protein>
    <submittedName>
        <fullName evidence="2">13873_t:CDS:1</fullName>
    </submittedName>
</protein>
<comment type="caution">
    <text evidence="2">The sequence shown here is derived from an EMBL/GenBank/DDBJ whole genome shotgun (WGS) entry which is preliminary data.</text>
</comment>
<dbReference type="Proteomes" id="UP001153678">
    <property type="component" value="Unassembled WGS sequence"/>
</dbReference>
<dbReference type="GO" id="GO:0030674">
    <property type="term" value="F:protein-macromolecule adaptor activity"/>
    <property type="evidence" value="ECO:0007669"/>
    <property type="project" value="TreeGrafter"/>
</dbReference>